<dbReference type="GO" id="GO:0000166">
    <property type="term" value="F:nucleotide binding"/>
    <property type="evidence" value="ECO:0007669"/>
    <property type="project" value="UniProtKB-KW"/>
</dbReference>
<comment type="subcellular location">
    <subcellularLocation>
        <location evidence="1">Membrane</location>
    </subcellularLocation>
</comment>
<dbReference type="InterPro" id="IPR029787">
    <property type="entry name" value="Nucleotide_cyclase"/>
</dbReference>
<keyword evidence="6" id="KW-0456">Lyase</keyword>
<keyword evidence="2" id="KW-0812">Transmembrane</keyword>
<keyword evidence="4" id="KW-1133">Transmembrane helix</keyword>
<dbReference type="InterPro" id="IPR001054">
    <property type="entry name" value="A/G_cyclase"/>
</dbReference>
<dbReference type="GO" id="GO:0004383">
    <property type="term" value="F:guanylate cyclase activity"/>
    <property type="evidence" value="ECO:0007669"/>
    <property type="project" value="TreeGrafter"/>
</dbReference>
<dbReference type="SUPFAM" id="SSF55073">
    <property type="entry name" value="Nucleotide cyclase"/>
    <property type="match status" value="1"/>
</dbReference>
<dbReference type="GO" id="GO:0035556">
    <property type="term" value="P:intracellular signal transduction"/>
    <property type="evidence" value="ECO:0007669"/>
    <property type="project" value="InterPro"/>
</dbReference>
<evidence type="ECO:0000256" key="1">
    <source>
        <dbReference type="ARBA" id="ARBA00004370"/>
    </source>
</evidence>
<protein>
    <recommendedName>
        <fullName evidence="8">Guanylate cyclase domain-containing protein</fullName>
    </recommendedName>
</protein>
<dbReference type="CDD" id="cd07302">
    <property type="entry name" value="CHD"/>
    <property type="match status" value="1"/>
</dbReference>
<dbReference type="PANTHER" id="PTHR11920">
    <property type="entry name" value="GUANYLYL CYCLASE"/>
    <property type="match status" value="1"/>
</dbReference>
<evidence type="ECO:0000256" key="3">
    <source>
        <dbReference type="ARBA" id="ARBA00022741"/>
    </source>
</evidence>
<dbReference type="PANTHER" id="PTHR11920:SF335">
    <property type="entry name" value="GUANYLATE CYCLASE"/>
    <property type="match status" value="1"/>
</dbReference>
<accession>A0AA36MVR3</accession>
<evidence type="ECO:0000313" key="10">
    <source>
        <dbReference type="Proteomes" id="UP001178507"/>
    </source>
</evidence>
<dbReference type="GO" id="GO:0007168">
    <property type="term" value="P:receptor guanylyl cyclase signaling pathway"/>
    <property type="evidence" value="ECO:0007669"/>
    <property type="project" value="TreeGrafter"/>
</dbReference>
<reference evidence="9" key="1">
    <citation type="submission" date="2023-08" db="EMBL/GenBank/DDBJ databases">
        <authorList>
            <person name="Chen Y."/>
            <person name="Shah S."/>
            <person name="Dougan E. K."/>
            <person name="Thang M."/>
            <person name="Chan C."/>
        </authorList>
    </citation>
    <scope>NUCLEOTIDE SEQUENCE</scope>
</reference>
<gene>
    <name evidence="9" type="ORF">EVOR1521_LOCUS13960</name>
</gene>
<dbReference type="Gene3D" id="3.30.70.1230">
    <property type="entry name" value="Nucleotide cyclase"/>
    <property type="match status" value="1"/>
</dbReference>
<feature type="non-terminal residue" evidence="9">
    <location>
        <position position="498"/>
    </location>
</feature>
<feature type="domain" description="Guanylate cyclase" evidence="8">
    <location>
        <begin position="371"/>
        <end position="498"/>
    </location>
</feature>
<feature type="compositionally biased region" description="Basic and acidic residues" evidence="7">
    <location>
        <begin position="86"/>
        <end position="95"/>
    </location>
</feature>
<dbReference type="SMART" id="SM00044">
    <property type="entry name" value="CYCc"/>
    <property type="match status" value="1"/>
</dbReference>
<evidence type="ECO:0000256" key="6">
    <source>
        <dbReference type="ARBA" id="ARBA00023239"/>
    </source>
</evidence>
<evidence type="ECO:0000256" key="2">
    <source>
        <dbReference type="ARBA" id="ARBA00022692"/>
    </source>
</evidence>
<organism evidence="9 10">
    <name type="scientific">Effrenium voratum</name>
    <dbReference type="NCBI Taxonomy" id="2562239"/>
    <lineage>
        <taxon>Eukaryota</taxon>
        <taxon>Sar</taxon>
        <taxon>Alveolata</taxon>
        <taxon>Dinophyceae</taxon>
        <taxon>Suessiales</taxon>
        <taxon>Symbiodiniaceae</taxon>
        <taxon>Effrenium</taxon>
    </lineage>
</organism>
<evidence type="ECO:0000256" key="5">
    <source>
        <dbReference type="ARBA" id="ARBA00023136"/>
    </source>
</evidence>
<dbReference type="PROSITE" id="PS50125">
    <property type="entry name" value="GUANYLATE_CYCLASE_2"/>
    <property type="match status" value="1"/>
</dbReference>
<dbReference type="Proteomes" id="UP001178507">
    <property type="component" value="Unassembled WGS sequence"/>
</dbReference>
<dbReference type="AlphaFoldDB" id="A0AA36MVR3"/>
<proteinExistence type="predicted"/>
<evidence type="ECO:0000256" key="7">
    <source>
        <dbReference type="SAM" id="MobiDB-lite"/>
    </source>
</evidence>
<dbReference type="EMBL" id="CAUJNA010001619">
    <property type="protein sequence ID" value="CAJ1388003.1"/>
    <property type="molecule type" value="Genomic_DNA"/>
</dbReference>
<evidence type="ECO:0000256" key="4">
    <source>
        <dbReference type="ARBA" id="ARBA00022989"/>
    </source>
</evidence>
<sequence>MSMFETWGSLRSDDATLKGSWCTSGQDTNSSEYPTLLSFGDSPRNTFANSGCDQMDTIPDMTSTTSAFLKRVQLRKHVRGAKANRRPQDEADKAKHLAKKQVPKGDRTKDRTRVGQLDFCFGSEADSVEDTLRWLQSSAHHFWGEAVVLEICLTPKYAGRDVQEPIWISLQNMQPFYPQPSTVEVALEILSNSTGHCAKWQFYERNADVKVACYLPMDCYGQCIGVLRLSAKDTLSLDESGRDMFQPLVSIAVLRLMRAELHQSFRRQSTELTRTSRILESVFPRHVLHELCHRSENFSEQEDAKLPHRGRFCENCHPDGTQDAGCDVSRSWTLGSDSTQDSAFCRQQTVSDCGSESSHQPLYAESHDHVATIFADIKDFTPISEACGPAGVMRMLNQLFKKFDDIMEAFHPMSYKVETVGDSYVVACGLLPDCDTDPSIIAMHSIHISALMLRAAREVLVNEEPVQLRVGIHMGPLMSGIVGKRVPRFCLFGDTVNT</sequence>
<dbReference type="GO" id="GO:0001653">
    <property type="term" value="F:peptide receptor activity"/>
    <property type="evidence" value="ECO:0007669"/>
    <property type="project" value="TreeGrafter"/>
</dbReference>
<dbReference type="GO" id="GO:0004016">
    <property type="term" value="F:adenylate cyclase activity"/>
    <property type="evidence" value="ECO:0007669"/>
    <property type="project" value="TreeGrafter"/>
</dbReference>
<comment type="caution">
    <text evidence="9">The sequence shown here is derived from an EMBL/GenBank/DDBJ whole genome shotgun (WGS) entry which is preliminary data.</text>
</comment>
<dbReference type="GO" id="GO:0005886">
    <property type="term" value="C:plasma membrane"/>
    <property type="evidence" value="ECO:0007669"/>
    <property type="project" value="TreeGrafter"/>
</dbReference>
<dbReference type="Pfam" id="PF00211">
    <property type="entry name" value="Guanylate_cyc"/>
    <property type="match status" value="1"/>
</dbReference>
<keyword evidence="10" id="KW-1185">Reference proteome</keyword>
<keyword evidence="5" id="KW-0472">Membrane</keyword>
<keyword evidence="3" id="KW-0547">Nucleotide-binding</keyword>
<evidence type="ECO:0000259" key="8">
    <source>
        <dbReference type="PROSITE" id="PS50125"/>
    </source>
</evidence>
<feature type="region of interest" description="Disordered" evidence="7">
    <location>
        <begin position="79"/>
        <end position="109"/>
    </location>
</feature>
<evidence type="ECO:0000313" key="9">
    <source>
        <dbReference type="EMBL" id="CAJ1388003.1"/>
    </source>
</evidence>
<name>A0AA36MVR3_9DINO</name>
<dbReference type="InterPro" id="IPR050401">
    <property type="entry name" value="Cyclic_nucleotide_synthase"/>
</dbReference>